<keyword evidence="3" id="KW-1185">Reference proteome</keyword>
<evidence type="ECO:0000256" key="1">
    <source>
        <dbReference type="SAM" id="MobiDB-lite"/>
    </source>
</evidence>
<feature type="region of interest" description="Disordered" evidence="1">
    <location>
        <begin position="269"/>
        <end position="288"/>
    </location>
</feature>
<dbReference type="EMBL" id="LNIX01000041">
    <property type="protein sequence ID" value="OXA39121.1"/>
    <property type="molecule type" value="Genomic_DNA"/>
</dbReference>
<proteinExistence type="predicted"/>
<dbReference type="Proteomes" id="UP000198287">
    <property type="component" value="Unassembled WGS sequence"/>
</dbReference>
<evidence type="ECO:0000313" key="3">
    <source>
        <dbReference type="Proteomes" id="UP000198287"/>
    </source>
</evidence>
<comment type="caution">
    <text evidence="2">The sequence shown here is derived from an EMBL/GenBank/DDBJ whole genome shotgun (WGS) entry which is preliminary data.</text>
</comment>
<reference evidence="2 3" key="1">
    <citation type="submission" date="2015-12" db="EMBL/GenBank/DDBJ databases">
        <title>The genome of Folsomia candida.</title>
        <authorList>
            <person name="Faddeeva A."/>
            <person name="Derks M.F."/>
            <person name="Anvar Y."/>
            <person name="Smit S."/>
            <person name="Van Straalen N."/>
            <person name="Roelofs D."/>
        </authorList>
    </citation>
    <scope>NUCLEOTIDE SEQUENCE [LARGE SCALE GENOMIC DNA]</scope>
    <source>
        <strain evidence="2 3">VU population</strain>
        <tissue evidence="2">Whole body</tissue>
    </source>
</reference>
<evidence type="ECO:0000313" key="2">
    <source>
        <dbReference type="EMBL" id="OXA39121.1"/>
    </source>
</evidence>
<protein>
    <submittedName>
        <fullName evidence="2">Uncharacterized protein</fullName>
    </submittedName>
</protein>
<name>A0A226D376_FOLCA</name>
<sequence>MSTFLNKFNATVSVVPPGAASLTSLRTMLVLPGIKEVLGALMCKLYDAFLDKEMMQQPTDVPGLAAAAAENPNTVDQQQHQEEVQPAVAIAASSLSSSSGRSVVELQESCLLLQQKLEIIKQTKEAVIQEQLALSKLPASIMTKTHPDTDEQTSRLDVMAAAEAATVGGGGGGEATTAAELLVVENFNLDNSMGRETADHVFSDADAITSILETDIQPTSPHLDTPSVSTRESALGSVLISDLDCSPDVSDAETDEVRNTIHTFALSDMRGEEVDNGASENDDVLQTD</sequence>
<dbReference type="AlphaFoldDB" id="A0A226D376"/>
<organism evidence="2 3">
    <name type="scientific">Folsomia candida</name>
    <name type="common">Springtail</name>
    <dbReference type="NCBI Taxonomy" id="158441"/>
    <lineage>
        <taxon>Eukaryota</taxon>
        <taxon>Metazoa</taxon>
        <taxon>Ecdysozoa</taxon>
        <taxon>Arthropoda</taxon>
        <taxon>Hexapoda</taxon>
        <taxon>Collembola</taxon>
        <taxon>Entomobryomorpha</taxon>
        <taxon>Isotomoidea</taxon>
        <taxon>Isotomidae</taxon>
        <taxon>Proisotominae</taxon>
        <taxon>Folsomia</taxon>
    </lineage>
</organism>
<accession>A0A226D376</accession>
<gene>
    <name evidence="2" type="ORF">Fcan01_26138</name>
</gene>